<evidence type="ECO:0000313" key="2">
    <source>
        <dbReference type="EMBL" id="MCD9645179.1"/>
    </source>
</evidence>
<feature type="transmembrane region" description="Helical" evidence="1">
    <location>
        <begin position="133"/>
        <end position="151"/>
    </location>
</feature>
<keyword evidence="1" id="KW-0472">Membrane</keyword>
<name>A0ABS8VEA6_DATST</name>
<evidence type="ECO:0000313" key="3">
    <source>
        <dbReference type="Proteomes" id="UP000823775"/>
    </source>
</evidence>
<accession>A0ABS8VEA6</accession>
<organism evidence="2 3">
    <name type="scientific">Datura stramonium</name>
    <name type="common">Jimsonweed</name>
    <name type="synonym">Common thornapple</name>
    <dbReference type="NCBI Taxonomy" id="4076"/>
    <lineage>
        <taxon>Eukaryota</taxon>
        <taxon>Viridiplantae</taxon>
        <taxon>Streptophyta</taxon>
        <taxon>Embryophyta</taxon>
        <taxon>Tracheophyta</taxon>
        <taxon>Spermatophyta</taxon>
        <taxon>Magnoliopsida</taxon>
        <taxon>eudicotyledons</taxon>
        <taxon>Gunneridae</taxon>
        <taxon>Pentapetalae</taxon>
        <taxon>asterids</taxon>
        <taxon>lamiids</taxon>
        <taxon>Solanales</taxon>
        <taxon>Solanaceae</taxon>
        <taxon>Solanoideae</taxon>
        <taxon>Datureae</taxon>
        <taxon>Datura</taxon>
    </lineage>
</organism>
<sequence>MLCMVKRRCSLFRFVSQTCCAFTFPFAETDCIKGVEKERQSGSVRSTKLMLESAYFIASKLKILPEPLDAILREFGGGNGGGGGFSFGSGHGWGGFDGWRGRRRKKINWGFWVVFFAILGVGLWLILWKRLEIDVFLGVLGLTLFGFSINAI</sequence>
<keyword evidence="3" id="KW-1185">Reference proteome</keyword>
<keyword evidence="1" id="KW-1133">Transmembrane helix</keyword>
<dbReference type="EMBL" id="JACEIK010004355">
    <property type="protein sequence ID" value="MCD9645179.1"/>
    <property type="molecule type" value="Genomic_DNA"/>
</dbReference>
<evidence type="ECO:0000256" key="1">
    <source>
        <dbReference type="SAM" id="Phobius"/>
    </source>
</evidence>
<gene>
    <name evidence="2" type="ORF">HAX54_033901</name>
</gene>
<keyword evidence="1" id="KW-0812">Transmembrane</keyword>
<feature type="transmembrane region" description="Helical" evidence="1">
    <location>
        <begin position="109"/>
        <end position="127"/>
    </location>
</feature>
<comment type="caution">
    <text evidence="2">The sequence shown here is derived from an EMBL/GenBank/DDBJ whole genome shotgun (WGS) entry which is preliminary data.</text>
</comment>
<protein>
    <submittedName>
        <fullName evidence="2">Uncharacterized protein</fullName>
    </submittedName>
</protein>
<dbReference type="Proteomes" id="UP000823775">
    <property type="component" value="Unassembled WGS sequence"/>
</dbReference>
<reference evidence="2 3" key="1">
    <citation type="journal article" date="2021" name="BMC Genomics">
        <title>Datura genome reveals duplications of psychoactive alkaloid biosynthetic genes and high mutation rate following tissue culture.</title>
        <authorList>
            <person name="Rajewski A."/>
            <person name="Carter-House D."/>
            <person name="Stajich J."/>
            <person name="Litt A."/>
        </authorList>
    </citation>
    <scope>NUCLEOTIDE SEQUENCE [LARGE SCALE GENOMIC DNA]</scope>
    <source>
        <strain evidence="2">AR-01</strain>
    </source>
</reference>
<proteinExistence type="predicted"/>